<dbReference type="SUPFAM" id="SSF55811">
    <property type="entry name" value="Nudix"/>
    <property type="match status" value="1"/>
</dbReference>
<sequence>MAQKYRIYINQKVILLTEGAPAHSENYEQLDAQTFDLKKIYAQLNNSHQQLYYFVLCKDAKAFLRKIKKSVTVIEAAGGLVKNQKGDYLFIFRNGKWDIPKGKLEKGEKPKQSAVREVEEECGIAIGKCGDKIINTYHVYTMKGEVVLKKTYWYKMKYKGKAKLVPQTEEGITDVKWLSKNDIATVTSNTFPSIIDVLWKRDLLIDIPTPLLE</sequence>
<dbReference type="InterPro" id="IPR051325">
    <property type="entry name" value="Nudix_hydrolase_domain"/>
</dbReference>
<dbReference type="GO" id="GO:0006167">
    <property type="term" value="P:AMP biosynthetic process"/>
    <property type="evidence" value="ECO:0007669"/>
    <property type="project" value="TreeGrafter"/>
</dbReference>
<dbReference type="PANTHER" id="PTHR21340">
    <property type="entry name" value="DIADENOSINE 5,5-P1,P4-TETRAPHOSPHATE PYROPHOSPHOHYDROLASE MUTT"/>
    <property type="match status" value="1"/>
</dbReference>
<protein>
    <submittedName>
        <fullName evidence="3">NUDIX domain-containing protein</fullName>
    </submittedName>
</protein>
<feature type="domain" description="Nudix hydrolase" evidence="2">
    <location>
        <begin position="72"/>
        <end position="202"/>
    </location>
</feature>
<dbReference type="CDD" id="cd03673">
    <property type="entry name" value="NUDIX_Ap6A_hydrolase"/>
    <property type="match status" value="1"/>
</dbReference>
<dbReference type="PRINTS" id="PR00502">
    <property type="entry name" value="NUDIXFAMILY"/>
</dbReference>
<dbReference type="InterPro" id="IPR000086">
    <property type="entry name" value="NUDIX_hydrolase_dom"/>
</dbReference>
<evidence type="ECO:0000256" key="1">
    <source>
        <dbReference type="ARBA" id="ARBA00022801"/>
    </source>
</evidence>
<name>A0A7L5E410_9SPHI</name>
<gene>
    <name evidence="3" type="ORF">HH214_14650</name>
</gene>
<dbReference type="GO" id="GO:0006754">
    <property type="term" value="P:ATP biosynthetic process"/>
    <property type="evidence" value="ECO:0007669"/>
    <property type="project" value="TreeGrafter"/>
</dbReference>
<dbReference type="Pfam" id="PF00293">
    <property type="entry name" value="NUDIX"/>
    <property type="match status" value="1"/>
</dbReference>
<evidence type="ECO:0000313" key="4">
    <source>
        <dbReference type="Proteomes" id="UP000503278"/>
    </source>
</evidence>
<dbReference type="PANTHER" id="PTHR21340:SF0">
    <property type="entry name" value="BIS(5'-NUCLEOSYL)-TETRAPHOSPHATASE [ASYMMETRICAL]"/>
    <property type="match status" value="1"/>
</dbReference>
<organism evidence="3 4">
    <name type="scientific">Mucilaginibacter robiniae</name>
    <dbReference type="NCBI Taxonomy" id="2728022"/>
    <lineage>
        <taxon>Bacteria</taxon>
        <taxon>Pseudomonadati</taxon>
        <taxon>Bacteroidota</taxon>
        <taxon>Sphingobacteriia</taxon>
        <taxon>Sphingobacteriales</taxon>
        <taxon>Sphingobacteriaceae</taxon>
        <taxon>Mucilaginibacter</taxon>
    </lineage>
</organism>
<keyword evidence="1" id="KW-0378">Hydrolase</keyword>
<dbReference type="EMBL" id="CP051682">
    <property type="protein sequence ID" value="QJD97019.1"/>
    <property type="molecule type" value="Genomic_DNA"/>
</dbReference>
<dbReference type="InterPro" id="IPR020476">
    <property type="entry name" value="Nudix_hydrolase"/>
</dbReference>
<dbReference type="Gene3D" id="3.90.79.10">
    <property type="entry name" value="Nucleoside Triphosphate Pyrophosphohydrolase"/>
    <property type="match status" value="1"/>
</dbReference>
<reference evidence="3 4" key="1">
    <citation type="submission" date="2020-04" db="EMBL/GenBank/DDBJ databases">
        <title>Genome sequencing of novel species.</title>
        <authorList>
            <person name="Heo J."/>
            <person name="Kim S.-J."/>
            <person name="Kim J.-S."/>
            <person name="Hong S.-B."/>
            <person name="Kwon S.-W."/>
        </authorList>
    </citation>
    <scope>NUCLEOTIDE SEQUENCE [LARGE SCALE GENOMIC DNA]</scope>
    <source>
        <strain evidence="3 4">F39-2</strain>
    </source>
</reference>
<proteinExistence type="predicted"/>
<evidence type="ECO:0000313" key="3">
    <source>
        <dbReference type="EMBL" id="QJD97019.1"/>
    </source>
</evidence>
<dbReference type="RefSeq" id="WP_169608837.1">
    <property type="nucleotide sequence ID" value="NZ_CP051682.1"/>
</dbReference>
<dbReference type="PROSITE" id="PS51462">
    <property type="entry name" value="NUDIX"/>
    <property type="match status" value="1"/>
</dbReference>
<dbReference type="GO" id="GO:0004081">
    <property type="term" value="F:bis(5'-nucleosyl)-tetraphosphatase (asymmetrical) activity"/>
    <property type="evidence" value="ECO:0007669"/>
    <property type="project" value="TreeGrafter"/>
</dbReference>
<keyword evidence="4" id="KW-1185">Reference proteome</keyword>
<accession>A0A7L5E410</accession>
<dbReference type="KEGG" id="mrob:HH214_14650"/>
<dbReference type="Proteomes" id="UP000503278">
    <property type="component" value="Chromosome"/>
</dbReference>
<dbReference type="AlphaFoldDB" id="A0A7L5E410"/>
<dbReference type="InterPro" id="IPR015797">
    <property type="entry name" value="NUDIX_hydrolase-like_dom_sf"/>
</dbReference>
<evidence type="ECO:0000259" key="2">
    <source>
        <dbReference type="PROSITE" id="PS51462"/>
    </source>
</evidence>